<protein>
    <submittedName>
        <fullName evidence="4">Sirohydrochlorin chelatase</fullName>
    </submittedName>
</protein>
<gene>
    <name evidence="4" type="ORF">DTO10_23960</name>
</gene>
<organism evidence="4 5">
    <name type="scientific">Peribacillus butanolivorans</name>
    <dbReference type="NCBI Taxonomy" id="421767"/>
    <lineage>
        <taxon>Bacteria</taxon>
        <taxon>Bacillati</taxon>
        <taxon>Bacillota</taxon>
        <taxon>Bacilli</taxon>
        <taxon>Bacillales</taxon>
        <taxon>Bacillaceae</taxon>
        <taxon>Peribacillus</taxon>
    </lineage>
</organism>
<dbReference type="PANTHER" id="PTHR33542:SF3">
    <property type="entry name" value="SIROHYDROCHLORIN FERROCHELATASE, CHLOROPLASTIC"/>
    <property type="match status" value="1"/>
</dbReference>
<dbReference type="Pfam" id="PF01903">
    <property type="entry name" value="CbiX"/>
    <property type="match status" value="2"/>
</dbReference>
<keyword evidence="5" id="KW-1185">Reference proteome</keyword>
<feature type="compositionally biased region" description="Basic residues" evidence="3">
    <location>
        <begin position="270"/>
        <end position="279"/>
    </location>
</feature>
<feature type="region of interest" description="Disordered" evidence="3">
    <location>
        <begin position="267"/>
        <end position="315"/>
    </location>
</feature>
<keyword evidence="1" id="KW-0479">Metal-binding</keyword>
<sequence>MKAVLFVGHGSRLASGNEEVIRFIKNMIPTMDDSLLIETCFLEFATPNISQGIDNCIKRGATEVIVIPIILLHAGHSKLHIPAEIEDGRNKYPAVTFTYGQTIGVHHEVLTILTDRLEEVGFDTSSEHPETAILLIGRGGSDADANSDIYKISRLLWEKLNVKWVENAFMGVTDPFVDEGIERCIRLGAKKIVMLPYFLFTGVLMERMENMLTGYQDQYPEHEFVLAKYFGYHPTLQTILKERVIEASEGRSSGTRDLENYRKHVEEHGHAHHHHHHHDHDHDHGHDHHDHDHGHETDHGHDHHDHDEQVVGTTK</sequence>
<proteinExistence type="predicted"/>
<dbReference type="Gene3D" id="3.40.50.1400">
    <property type="match status" value="2"/>
</dbReference>
<keyword evidence="2" id="KW-0456">Lyase</keyword>
<feature type="compositionally biased region" description="Basic and acidic residues" evidence="3">
    <location>
        <begin position="280"/>
        <end position="309"/>
    </location>
</feature>
<evidence type="ECO:0000256" key="3">
    <source>
        <dbReference type="SAM" id="MobiDB-lite"/>
    </source>
</evidence>
<evidence type="ECO:0000256" key="1">
    <source>
        <dbReference type="ARBA" id="ARBA00022723"/>
    </source>
</evidence>
<dbReference type="PANTHER" id="PTHR33542">
    <property type="entry name" value="SIROHYDROCHLORIN FERROCHELATASE, CHLOROPLASTIC"/>
    <property type="match status" value="1"/>
</dbReference>
<dbReference type="Proteomes" id="UP000260457">
    <property type="component" value="Chromosome"/>
</dbReference>
<dbReference type="InterPro" id="IPR050963">
    <property type="entry name" value="Sirohydro_Cobaltochel/CbiX"/>
</dbReference>
<accession>A0ABM6XRC2</accession>
<name>A0ABM6XRC2_9BACI</name>
<evidence type="ECO:0000313" key="5">
    <source>
        <dbReference type="Proteomes" id="UP000260457"/>
    </source>
</evidence>
<dbReference type="CDD" id="cd03416">
    <property type="entry name" value="CbiX_SirB_N"/>
    <property type="match status" value="1"/>
</dbReference>
<dbReference type="RefSeq" id="WP_116822014.1">
    <property type="nucleotide sequence ID" value="NZ_CP030926.1"/>
</dbReference>
<dbReference type="CDD" id="cd03414">
    <property type="entry name" value="CbiX_SirB_C"/>
    <property type="match status" value="1"/>
</dbReference>
<reference evidence="4 5" key="1">
    <citation type="submission" date="2018-07" db="EMBL/GenBank/DDBJ databases">
        <title>The molecular basis for the intramolecular migration of carboxyl group in the catabolism of para-hydroxybenzoate via gentisate.</title>
        <authorList>
            <person name="Zhao H."/>
            <person name="Xu Y."/>
            <person name="Lin S."/>
            <person name="Spain J.C."/>
            <person name="Zhou N.-Y."/>
        </authorList>
    </citation>
    <scope>NUCLEOTIDE SEQUENCE [LARGE SCALE GENOMIC DNA]</scope>
    <source>
        <strain evidence="4 5">PHB-7a</strain>
    </source>
</reference>
<evidence type="ECO:0000256" key="2">
    <source>
        <dbReference type="ARBA" id="ARBA00023239"/>
    </source>
</evidence>
<dbReference type="InterPro" id="IPR002762">
    <property type="entry name" value="CbiX-like"/>
</dbReference>
<evidence type="ECO:0000313" key="4">
    <source>
        <dbReference type="EMBL" id="AXN41128.1"/>
    </source>
</evidence>
<dbReference type="SUPFAM" id="SSF53800">
    <property type="entry name" value="Chelatase"/>
    <property type="match status" value="1"/>
</dbReference>
<dbReference type="EMBL" id="CP030926">
    <property type="protein sequence ID" value="AXN41128.1"/>
    <property type="molecule type" value="Genomic_DNA"/>
</dbReference>